<dbReference type="AlphaFoldDB" id="A0AAJ8BTG7"/>
<dbReference type="GeneID" id="84590514"/>
<gene>
    <name evidence="2" type="ORF">An02g12520</name>
</gene>
<name>A0AAJ8BTG7_ASPNG</name>
<organism evidence="2">
    <name type="scientific">Aspergillus niger</name>
    <dbReference type="NCBI Taxonomy" id="5061"/>
    <lineage>
        <taxon>Eukaryota</taxon>
        <taxon>Fungi</taxon>
        <taxon>Dikarya</taxon>
        <taxon>Ascomycota</taxon>
        <taxon>Pezizomycotina</taxon>
        <taxon>Eurotiomycetes</taxon>
        <taxon>Eurotiomycetidae</taxon>
        <taxon>Eurotiales</taxon>
        <taxon>Aspergillaceae</taxon>
        <taxon>Aspergillus</taxon>
        <taxon>Aspergillus subgen. Circumdati</taxon>
    </lineage>
</organism>
<protein>
    <submittedName>
        <fullName evidence="2">Uncharacterized protein</fullName>
    </submittedName>
</protein>
<sequence length="306" mass="33260">MAGNGIIQVLGTRPLRSRLAQLVVPRSGRTALALRSVAQGNQSFQRFTIGVFRSKSCPFHPSLVGRRKEEGHRSFLFCKGTTETMKSDVIAVRQVLTQKEYANDLHIEGLIVQCRLTYQQANSMIGMGYYYYSHQSRGSKGDDEKSRIVKRARVGKGSGKLTRATTRTRQKGHSHEPSSVGSRTCILPVAYSSIPHAHSELRGNRVKLLPTSVSGFTVGERARVEEGGERGGELGTALPVIEQQEEAIQYEIETNGKANGTRLDPGGGIHLANWAGQPREAGPSHNLTLPGTANFRSVATAAPGQD</sequence>
<feature type="region of interest" description="Disordered" evidence="1">
    <location>
        <begin position="154"/>
        <end position="181"/>
    </location>
</feature>
<proteinExistence type="predicted"/>
<evidence type="ECO:0000313" key="2">
    <source>
        <dbReference type="RefSeq" id="XP_059603534.1"/>
    </source>
</evidence>
<reference evidence="2" key="1">
    <citation type="submission" date="2025-02" db="EMBL/GenBank/DDBJ databases">
        <authorList>
            <consortium name="NCBI Genome Project"/>
        </authorList>
    </citation>
    <scope>NUCLEOTIDE SEQUENCE</scope>
</reference>
<dbReference type="RefSeq" id="XP_059603534.1">
    <property type="nucleotide sequence ID" value="XM_059746690.1"/>
</dbReference>
<evidence type="ECO:0000256" key="1">
    <source>
        <dbReference type="SAM" id="MobiDB-lite"/>
    </source>
</evidence>
<reference evidence="2" key="2">
    <citation type="submission" date="2025-08" db="UniProtKB">
        <authorList>
            <consortium name="RefSeq"/>
        </authorList>
    </citation>
    <scope>IDENTIFICATION</scope>
</reference>
<dbReference type="VEuPathDB" id="FungiDB:An02g12520"/>
<dbReference type="KEGG" id="ang:An02g12520"/>
<accession>A0AAJ8BTG7</accession>